<evidence type="ECO:0000313" key="3">
    <source>
        <dbReference type="Proteomes" id="UP000579281"/>
    </source>
</evidence>
<dbReference type="GO" id="GO:0016747">
    <property type="term" value="F:acyltransferase activity, transferring groups other than amino-acyl groups"/>
    <property type="evidence" value="ECO:0007669"/>
    <property type="project" value="InterPro"/>
</dbReference>
<dbReference type="GO" id="GO:0005840">
    <property type="term" value="C:ribosome"/>
    <property type="evidence" value="ECO:0007669"/>
    <property type="project" value="UniProtKB-KW"/>
</dbReference>
<dbReference type="EMBL" id="JACHEN010000018">
    <property type="protein sequence ID" value="MBB6216876.1"/>
    <property type="molecule type" value="Genomic_DNA"/>
</dbReference>
<keyword evidence="2" id="KW-0687">Ribonucleoprotein</keyword>
<keyword evidence="3" id="KW-1185">Reference proteome</keyword>
<evidence type="ECO:0000313" key="2">
    <source>
        <dbReference type="EMBL" id="MBB6216876.1"/>
    </source>
</evidence>
<gene>
    <name evidence="2" type="ORF">HNQ80_002981</name>
</gene>
<dbReference type="AlphaFoldDB" id="A0A841KTF8"/>
<evidence type="ECO:0000259" key="1">
    <source>
        <dbReference type="PROSITE" id="PS51186"/>
    </source>
</evidence>
<reference evidence="2 3" key="1">
    <citation type="submission" date="2020-08" db="EMBL/GenBank/DDBJ databases">
        <title>Genomic Encyclopedia of Type Strains, Phase IV (KMG-IV): sequencing the most valuable type-strain genomes for metagenomic binning, comparative biology and taxonomic classification.</title>
        <authorList>
            <person name="Goeker M."/>
        </authorList>
    </citation>
    <scope>NUCLEOTIDE SEQUENCE [LARGE SCALE GENOMIC DNA]</scope>
    <source>
        <strain evidence="2 3">DSM 103526</strain>
    </source>
</reference>
<protein>
    <submittedName>
        <fullName evidence="2">Ribosomal protein S18 acetylase RimI-like enzyme</fullName>
    </submittedName>
</protein>
<name>A0A841KTF8_9FIRM</name>
<comment type="caution">
    <text evidence="2">The sequence shown here is derived from an EMBL/GenBank/DDBJ whole genome shotgun (WGS) entry which is preliminary data.</text>
</comment>
<keyword evidence="2" id="KW-0689">Ribosomal protein</keyword>
<dbReference type="RefSeq" id="WP_184311398.1">
    <property type="nucleotide sequence ID" value="NZ_JACHEN010000018.1"/>
</dbReference>
<dbReference type="Pfam" id="PF00583">
    <property type="entry name" value="Acetyltransf_1"/>
    <property type="match status" value="1"/>
</dbReference>
<proteinExistence type="predicted"/>
<dbReference type="InterPro" id="IPR016181">
    <property type="entry name" value="Acyl_CoA_acyltransferase"/>
</dbReference>
<feature type="domain" description="N-acetyltransferase" evidence="1">
    <location>
        <begin position="1"/>
        <end position="148"/>
    </location>
</feature>
<dbReference type="Gene3D" id="3.40.630.30">
    <property type="match status" value="1"/>
</dbReference>
<organism evidence="2 3">
    <name type="scientific">Anaerosolibacter carboniphilus</name>
    <dbReference type="NCBI Taxonomy" id="1417629"/>
    <lineage>
        <taxon>Bacteria</taxon>
        <taxon>Bacillati</taxon>
        <taxon>Bacillota</taxon>
        <taxon>Clostridia</taxon>
        <taxon>Peptostreptococcales</taxon>
        <taxon>Thermotaleaceae</taxon>
        <taxon>Anaerosolibacter</taxon>
    </lineage>
</organism>
<dbReference type="Proteomes" id="UP000579281">
    <property type="component" value="Unassembled WGS sequence"/>
</dbReference>
<dbReference type="CDD" id="cd04301">
    <property type="entry name" value="NAT_SF"/>
    <property type="match status" value="1"/>
</dbReference>
<dbReference type="InterPro" id="IPR000182">
    <property type="entry name" value="GNAT_dom"/>
</dbReference>
<sequence>MIQPLNLQDDQMLQQILDIQIPAYQVEAALIGYWEIPPLKDTIYTLRDSDESFYGYFENEKLLGVISYKVEGNVVDLCRLVVEPKCFRRGIGRKLVAWVESLERDKTKMIVSTGYDNIPAKTLYGSCGFEEKEELRTPDGLRISLFEKPIQSAKI</sequence>
<dbReference type="SUPFAM" id="SSF55729">
    <property type="entry name" value="Acyl-CoA N-acyltransferases (Nat)"/>
    <property type="match status" value="1"/>
</dbReference>
<dbReference type="PROSITE" id="PS51186">
    <property type="entry name" value="GNAT"/>
    <property type="match status" value="1"/>
</dbReference>
<accession>A0A841KTF8</accession>